<reference evidence="1 2" key="1">
    <citation type="submission" date="2020-08" db="EMBL/GenBank/DDBJ databases">
        <authorList>
            <person name="Liu C."/>
            <person name="Sun Q."/>
        </authorList>
    </citation>
    <scope>NUCLEOTIDE SEQUENCE [LARGE SCALE GENOMIC DNA]</scope>
    <source>
        <strain evidence="1 2">NSJ-18</strain>
    </source>
</reference>
<evidence type="ECO:0000313" key="2">
    <source>
        <dbReference type="Proteomes" id="UP000609849"/>
    </source>
</evidence>
<organism evidence="1 2">
    <name type="scientific">Romboutsia faecis</name>
    <dbReference type="NCBI Taxonomy" id="2764597"/>
    <lineage>
        <taxon>Bacteria</taxon>
        <taxon>Bacillati</taxon>
        <taxon>Bacillota</taxon>
        <taxon>Clostridia</taxon>
        <taxon>Peptostreptococcales</taxon>
        <taxon>Peptostreptococcaceae</taxon>
        <taxon>Romboutsia</taxon>
    </lineage>
</organism>
<accession>A0ABR7JQT8</accession>
<evidence type="ECO:0000313" key="1">
    <source>
        <dbReference type="EMBL" id="MBC5997277.1"/>
    </source>
</evidence>
<protein>
    <submittedName>
        <fullName evidence="1">Uncharacterized protein</fullName>
    </submittedName>
</protein>
<keyword evidence="2" id="KW-1185">Reference proteome</keyword>
<dbReference type="EMBL" id="JACRWE010000004">
    <property type="protein sequence ID" value="MBC5997277.1"/>
    <property type="molecule type" value="Genomic_DNA"/>
</dbReference>
<gene>
    <name evidence="1" type="ORF">H8923_10925</name>
</gene>
<name>A0ABR7JQT8_9FIRM</name>
<proteinExistence type="predicted"/>
<dbReference type="Proteomes" id="UP000609849">
    <property type="component" value="Unassembled WGS sequence"/>
</dbReference>
<comment type="caution">
    <text evidence="1">The sequence shown here is derived from an EMBL/GenBank/DDBJ whole genome shotgun (WGS) entry which is preliminary data.</text>
</comment>
<dbReference type="RefSeq" id="WP_153924845.1">
    <property type="nucleotide sequence ID" value="NZ_JACRWE010000004.1"/>
</dbReference>
<sequence>MVFQCFYYPTINNEGKIIKCSENLINFSFGDEVPTKTLYYNYGDNFAIFENSRFFIVENSVLKEEIDSSKLKFPLKIVFNQGTQLTIFSRNDLSSIRLLLSGENEKEKELGELFFLSRVLNGQIKNIQYNIMEDLTNCSRDFQYINNELSEATKGLLEKLKIVEGKFYNLTLNNPNIKDSYLTYMNFNNKEDMLKLSIYKYFKKDTEEYKSYHVKTLVWDNKPIYPKFKLDTLINSYNYRDNYKNA</sequence>